<dbReference type="PANTHER" id="PTHR32182:SF0">
    <property type="entry name" value="DNA REPLICATION AND REPAIR PROTEIN RECF"/>
    <property type="match status" value="1"/>
</dbReference>
<dbReference type="EMBL" id="JBHRTL010000004">
    <property type="protein sequence ID" value="MFC3154152.1"/>
    <property type="molecule type" value="Genomic_DNA"/>
</dbReference>
<keyword evidence="7 9" id="KW-0067">ATP-binding</keyword>
<proteinExistence type="inferred from homology"/>
<dbReference type="SUPFAM" id="SSF52540">
    <property type="entry name" value="P-loop containing nucleoside triphosphate hydrolases"/>
    <property type="match status" value="1"/>
</dbReference>
<name>A0ABV7HS44_9GAMM</name>
<evidence type="ECO:0000256" key="2">
    <source>
        <dbReference type="ARBA" id="ARBA00008016"/>
    </source>
</evidence>
<comment type="similarity">
    <text evidence="2 9 10">Belongs to the RecF family.</text>
</comment>
<feature type="binding site" evidence="9">
    <location>
        <begin position="30"/>
        <end position="37"/>
    </location>
    <ligand>
        <name>ATP</name>
        <dbReference type="ChEBI" id="CHEBI:30616"/>
    </ligand>
</feature>
<dbReference type="Gene3D" id="3.40.50.300">
    <property type="entry name" value="P-loop containing nucleotide triphosphate hydrolases"/>
    <property type="match status" value="1"/>
</dbReference>
<keyword evidence="4 9" id="KW-0963">Cytoplasm</keyword>
<evidence type="ECO:0000256" key="10">
    <source>
        <dbReference type="RuleBase" id="RU000578"/>
    </source>
</evidence>
<sequence length="362" mass="40867">MSLSRLIVQNLRNLLSVDIEPSPDVNLIFGKNGSGKTSILEAIHVLSLGRSFRGHKFKALINEHHPAMTVFGRVDDSGGDIPIGVSRSRSGDATFKAHGQAVGSLAELAGLLPLQVINADAFLLLEGSPSVRRQFLDWLVFHVEPGFFSTWKAAQRCLKQRNTILRRDRIEGSELQVWERELVAVSERMASMRLRAFEAFSEVFHQLIDEFVMAEGLTLSLYRGWEKDKGYAEVLSETLERDSRLGFTGSGVHRCDIRIRIKGHAAADVLSRGQQKLLVCAMKITQGVVFAKLTDRRCIYLVDDLPAELDEEHRQLLVDWLHKLETQVFITGVEQDALLQPWHQKPDREIKLFHVEQGKIVE</sequence>
<dbReference type="RefSeq" id="WP_382414271.1">
    <property type="nucleotide sequence ID" value="NZ_AP031500.1"/>
</dbReference>
<dbReference type="PROSITE" id="PS00618">
    <property type="entry name" value="RECF_2"/>
    <property type="match status" value="1"/>
</dbReference>
<evidence type="ECO:0000256" key="3">
    <source>
        <dbReference type="ARBA" id="ARBA00020170"/>
    </source>
</evidence>
<evidence type="ECO:0000256" key="5">
    <source>
        <dbReference type="ARBA" id="ARBA00022705"/>
    </source>
</evidence>
<evidence type="ECO:0000256" key="9">
    <source>
        <dbReference type="HAMAP-Rule" id="MF_00365"/>
    </source>
</evidence>
<comment type="subcellular location">
    <subcellularLocation>
        <location evidence="1 9 10">Cytoplasm</location>
    </subcellularLocation>
</comment>
<evidence type="ECO:0000256" key="1">
    <source>
        <dbReference type="ARBA" id="ARBA00004496"/>
    </source>
</evidence>
<keyword evidence="9 10" id="KW-0742">SOS response</keyword>
<dbReference type="NCBIfam" id="TIGR00611">
    <property type="entry name" value="recf"/>
    <property type="match status" value="1"/>
</dbReference>
<dbReference type="InterPro" id="IPR001238">
    <property type="entry name" value="DNA-binding_RecF"/>
</dbReference>
<dbReference type="Gene3D" id="1.20.1050.90">
    <property type="entry name" value="RecF/RecN/SMC, N-terminal domain"/>
    <property type="match status" value="1"/>
</dbReference>
<dbReference type="PROSITE" id="PS00617">
    <property type="entry name" value="RECF_1"/>
    <property type="match status" value="1"/>
</dbReference>
<evidence type="ECO:0000259" key="11">
    <source>
        <dbReference type="Pfam" id="PF02463"/>
    </source>
</evidence>
<organism evidence="12 13">
    <name type="scientific">Gilvimarinus japonicus</name>
    <dbReference type="NCBI Taxonomy" id="1796469"/>
    <lineage>
        <taxon>Bacteria</taxon>
        <taxon>Pseudomonadati</taxon>
        <taxon>Pseudomonadota</taxon>
        <taxon>Gammaproteobacteria</taxon>
        <taxon>Cellvibrionales</taxon>
        <taxon>Cellvibrionaceae</taxon>
        <taxon>Gilvimarinus</taxon>
    </lineage>
</organism>
<dbReference type="Pfam" id="PF02463">
    <property type="entry name" value="SMC_N"/>
    <property type="match status" value="1"/>
</dbReference>
<keyword evidence="9 10" id="KW-0234">DNA repair</keyword>
<dbReference type="HAMAP" id="MF_00365">
    <property type="entry name" value="RecF"/>
    <property type="match status" value="1"/>
</dbReference>
<evidence type="ECO:0000256" key="7">
    <source>
        <dbReference type="ARBA" id="ARBA00022840"/>
    </source>
</evidence>
<evidence type="ECO:0000313" key="13">
    <source>
        <dbReference type="Proteomes" id="UP001595548"/>
    </source>
</evidence>
<evidence type="ECO:0000313" key="12">
    <source>
        <dbReference type="EMBL" id="MFC3154152.1"/>
    </source>
</evidence>
<dbReference type="PANTHER" id="PTHR32182">
    <property type="entry name" value="DNA REPLICATION AND REPAIR PROTEIN RECF"/>
    <property type="match status" value="1"/>
</dbReference>
<dbReference type="InterPro" id="IPR042174">
    <property type="entry name" value="RecF_2"/>
</dbReference>
<protein>
    <recommendedName>
        <fullName evidence="3 9">DNA replication and repair protein RecF</fullName>
    </recommendedName>
</protein>
<reference evidence="13" key="1">
    <citation type="journal article" date="2019" name="Int. J. Syst. Evol. Microbiol.">
        <title>The Global Catalogue of Microorganisms (GCM) 10K type strain sequencing project: providing services to taxonomists for standard genome sequencing and annotation.</title>
        <authorList>
            <consortium name="The Broad Institute Genomics Platform"/>
            <consortium name="The Broad Institute Genome Sequencing Center for Infectious Disease"/>
            <person name="Wu L."/>
            <person name="Ma J."/>
        </authorList>
    </citation>
    <scope>NUCLEOTIDE SEQUENCE [LARGE SCALE GENOMIC DNA]</scope>
    <source>
        <strain evidence="13">KCTC 52141</strain>
    </source>
</reference>
<keyword evidence="13" id="KW-1185">Reference proteome</keyword>
<accession>A0ABV7HS44</accession>
<comment type="function">
    <text evidence="9 10">The RecF protein is involved in DNA metabolism; it is required for DNA replication and normal SOS inducibility. RecF binds preferentially to single-stranded, linear DNA. It also seems to bind ATP.</text>
</comment>
<keyword evidence="6 9" id="KW-0547">Nucleotide-binding</keyword>
<dbReference type="Proteomes" id="UP001595548">
    <property type="component" value="Unassembled WGS sequence"/>
</dbReference>
<evidence type="ECO:0000256" key="8">
    <source>
        <dbReference type="ARBA" id="ARBA00023125"/>
    </source>
</evidence>
<dbReference type="InterPro" id="IPR018078">
    <property type="entry name" value="DNA-binding_RecF_CS"/>
</dbReference>
<evidence type="ECO:0000256" key="6">
    <source>
        <dbReference type="ARBA" id="ARBA00022741"/>
    </source>
</evidence>
<dbReference type="InterPro" id="IPR027417">
    <property type="entry name" value="P-loop_NTPase"/>
</dbReference>
<dbReference type="InterPro" id="IPR003395">
    <property type="entry name" value="RecF/RecN/SMC_N"/>
</dbReference>
<keyword evidence="5 9" id="KW-0235">DNA replication</keyword>
<feature type="domain" description="RecF/RecN/SMC N-terminal" evidence="11">
    <location>
        <begin position="3"/>
        <end position="358"/>
    </location>
</feature>
<keyword evidence="8 9" id="KW-0238">DNA-binding</keyword>
<gene>
    <name evidence="9 12" type="primary">recF</name>
    <name evidence="12" type="ORF">ACFOEB_02985</name>
</gene>
<comment type="caution">
    <text evidence="12">The sequence shown here is derived from an EMBL/GenBank/DDBJ whole genome shotgun (WGS) entry which is preliminary data.</text>
</comment>
<evidence type="ECO:0000256" key="4">
    <source>
        <dbReference type="ARBA" id="ARBA00022490"/>
    </source>
</evidence>
<keyword evidence="9 10" id="KW-0227">DNA damage</keyword>